<evidence type="ECO:0008006" key="3">
    <source>
        <dbReference type="Google" id="ProtNLM"/>
    </source>
</evidence>
<proteinExistence type="predicted"/>
<dbReference type="RefSeq" id="WP_146071366.1">
    <property type="nucleotide sequence ID" value="NZ_FNUY01000006.1"/>
</dbReference>
<dbReference type="InterPro" id="IPR049591">
    <property type="entry name" value="CE4_u4-like"/>
</dbReference>
<evidence type="ECO:0000313" key="2">
    <source>
        <dbReference type="Proteomes" id="UP000236743"/>
    </source>
</evidence>
<evidence type="ECO:0000313" key="1">
    <source>
        <dbReference type="EMBL" id="SEG50925.1"/>
    </source>
</evidence>
<dbReference type="Gene3D" id="3.20.20.370">
    <property type="entry name" value="Glycoside hydrolase/deacetylase"/>
    <property type="match status" value="1"/>
</dbReference>
<dbReference type="EMBL" id="FNUY01000006">
    <property type="protein sequence ID" value="SEG50925.1"/>
    <property type="molecule type" value="Genomic_DNA"/>
</dbReference>
<dbReference type="AlphaFoldDB" id="A0A1H6AS73"/>
<accession>A0A1H6AS73</accession>
<name>A0A1H6AS73_9HYPH</name>
<dbReference type="Proteomes" id="UP000236743">
    <property type="component" value="Unassembled WGS sequence"/>
</dbReference>
<dbReference type="InterPro" id="IPR011330">
    <property type="entry name" value="Glyco_hydro/deAcase_b/a-brl"/>
</dbReference>
<organism evidence="1 2">
    <name type="scientific">Bosea lathyri</name>
    <dbReference type="NCBI Taxonomy" id="1036778"/>
    <lineage>
        <taxon>Bacteria</taxon>
        <taxon>Pseudomonadati</taxon>
        <taxon>Pseudomonadota</taxon>
        <taxon>Alphaproteobacteria</taxon>
        <taxon>Hyphomicrobiales</taxon>
        <taxon>Boseaceae</taxon>
        <taxon>Bosea</taxon>
    </lineage>
</organism>
<dbReference type="OrthoDB" id="6086702at2"/>
<dbReference type="GO" id="GO:0005975">
    <property type="term" value="P:carbohydrate metabolic process"/>
    <property type="evidence" value="ECO:0007669"/>
    <property type="project" value="InterPro"/>
</dbReference>
<reference evidence="1 2" key="1">
    <citation type="submission" date="2016-10" db="EMBL/GenBank/DDBJ databases">
        <authorList>
            <person name="de Groot N.N."/>
        </authorList>
    </citation>
    <scope>NUCLEOTIDE SEQUENCE [LARGE SCALE GENOMIC DNA]</scope>
    <source>
        <strain evidence="1 2">DSM 26656</strain>
    </source>
</reference>
<dbReference type="SUPFAM" id="SSF88713">
    <property type="entry name" value="Glycoside hydrolase/deacetylase"/>
    <property type="match status" value="1"/>
</dbReference>
<protein>
    <recommendedName>
        <fullName evidence="3">Polysaccharide deacetylase</fullName>
    </recommendedName>
</protein>
<dbReference type="CDD" id="cd10928">
    <property type="entry name" value="CE4_u4"/>
    <property type="match status" value="1"/>
</dbReference>
<sequence>MTGDPWLLLERELDLWRDSGRQVRFWLRDDDAVAPSPALDQLAQVAQRFGAPALLAVIPMLAEPALASRLRLTSWLLPCQHGCWHHNHAPEGEKKSEFGANRSATDIRGEIAEARHRLGELFGPQLLPVFVPPWNRIAPGHAALLPELGLVGLSCFRNYAIPDGRGPGLANTQIDIMDWHGGRIGRTPRSLVPEICSLLAEMRTAPQPVDATLGLLLHHRDHDDAAWSFLDAFLDRAVSHRAVKPVDPRKLFSLPTAG</sequence>
<keyword evidence="2" id="KW-1185">Reference proteome</keyword>
<gene>
    <name evidence="1" type="ORF">SAMN04488115_10667</name>
</gene>